<organism evidence="6 7">
    <name type="scientific">Daucus carota subsp. sativus</name>
    <name type="common">Carrot</name>
    <dbReference type="NCBI Taxonomy" id="79200"/>
    <lineage>
        <taxon>Eukaryota</taxon>
        <taxon>Viridiplantae</taxon>
        <taxon>Streptophyta</taxon>
        <taxon>Embryophyta</taxon>
        <taxon>Tracheophyta</taxon>
        <taxon>Spermatophyta</taxon>
        <taxon>Magnoliopsida</taxon>
        <taxon>eudicotyledons</taxon>
        <taxon>Gunneridae</taxon>
        <taxon>Pentapetalae</taxon>
        <taxon>asterids</taxon>
        <taxon>campanulids</taxon>
        <taxon>Apiales</taxon>
        <taxon>Apiaceae</taxon>
        <taxon>Apioideae</taxon>
        <taxon>Scandiceae</taxon>
        <taxon>Daucinae</taxon>
        <taxon>Daucus</taxon>
        <taxon>Daucus sect. Daucus</taxon>
    </lineage>
</organism>
<evidence type="ECO:0000256" key="4">
    <source>
        <dbReference type="ARBA" id="ARBA00023242"/>
    </source>
</evidence>
<gene>
    <name evidence="6" type="ORF">DCAR_0727437</name>
</gene>
<dbReference type="SUPFAM" id="SSF54277">
    <property type="entry name" value="CAD &amp; PB1 domains"/>
    <property type="match status" value="1"/>
</dbReference>
<keyword evidence="1" id="KW-0805">Transcription regulation</keyword>
<dbReference type="PROSITE" id="PS51745">
    <property type="entry name" value="PB1"/>
    <property type="match status" value="1"/>
</dbReference>
<dbReference type="Gramene" id="KZM86787">
    <property type="protein sequence ID" value="KZM86787"/>
    <property type="gene ID" value="DCAR_023921"/>
</dbReference>
<dbReference type="Pfam" id="PF00564">
    <property type="entry name" value="PB1"/>
    <property type="match status" value="1"/>
</dbReference>
<dbReference type="InterPro" id="IPR003035">
    <property type="entry name" value="RWP-RK_dom"/>
</dbReference>
<dbReference type="OrthoDB" id="6270329at2759"/>
<keyword evidence="2" id="KW-0238">DNA-binding</keyword>
<feature type="compositionally biased region" description="Polar residues" evidence="5">
    <location>
        <begin position="840"/>
        <end position="867"/>
    </location>
</feature>
<dbReference type="GO" id="GO:0003700">
    <property type="term" value="F:DNA-binding transcription factor activity"/>
    <property type="evidence" value="ECO:0007669"/>
    <property type="project" value="InterPro"/>
</dbReference>
<reference evidence="6" key="2">
    <citation type="submission" date="2022-03" db="EMBL/GenBank/DDBJ databases">
        <title>Draft title - Genomic analysis of global carrot germplasm unveils the trajectory of domestication and the origin of high carotenoid orange carrot.</title>
        <authorList>
            <person name="Iorizzo M."/>
            <person name="Ellison S."/>
            <person name="Senalik D."/>
            <person name="Macko-Podgorni A."/>
            <person name="Grzebelus D."/>
            <person name="Bostan H."/>
            <person name="Rolling W."/>
            <person name="Curaba J."/>
            <person name="Simon P."/>
        </authorList>
    </citation>
    <scope>NUCLEOTIDE SEQUENCE</scope>
    <source>
        <tissue evidence="6">Leaf</tissue>
    </source>
</reference>
<reference evidence="6" key="1">
    <citation type="journal article" date="2016" name="Nat. Genet.">
        <title>A high-quality carrot genome assembly provides new insights into carotenoid accumulation and asterid genome evolution.</title>
        <authorList>
            <person name="Iorizzo M."/>
            <person name="Ellison S."/>
            <person name="Senalik D."/>
            <person name="Zeng P."/>
            <person name="Satapoomin P."/>
            <person name="Huang J."/>
            <person name="Bowman M."/>
            <person name="Iovene M."/>
            <person name="Sanseverino W."/>
            <person name="Cavagnaro P."/>
            <person name="Yildiz M."/>
            <person name="Macko-Podgorni A."/>
            <person name="Moranska E."/>
            <person name="Grzebelus E."/>
            <person name="Grzebelus D."/>
            <person name="Ashrafi H."/>
            <person name="Zheng Z."/>
            <person name="Cheng S."/>
            <person name="Spooner D."/>
            <person name="Van Deynze A."/>
            <person name="Simon P."/>
        </authorList>
    </citation>
    <scope>NUCLEOTIDE SEQUENCE</scope>
    <source>
        <tissue evidence="6">Leaf</tissue>
    </source>
</reference>
<dbReference type="PANTHER" id="PTHR32002">
    <property type="entry name" value="PROTEIN NLP8"/>
    <property type="match status" value="1"/>
</dbReference>
<dbReference type="KEGG" id="dcr:108196512"/>
<dbReference type="Pfam" id="PF02042">
    <property type="entry name" value="RWP-RK"/>
    <property type="match status" value="1"/>
</dbReference>
<evidence type="ECO:0000313" key="7">
    <source>
        <dbReference type="Proteomes" id="UP000077755"/>
    </source>
</evidence>
<dbReference type="PANTHER" id="PTHR32002:SF41">
    <property type="entry name" value="PROTEIN NLP8"/>
    <property type="match status" value="1"/>
</dbReference>
<dbReference type="SMART" id="SM00666">
    <property type="entry name" value="PB1"/>
    <property type="match status" value="1"/>
</dbReference>
<dbReference type="Gene3D" id="3.10.20.90">
    <property type="entry name" value="Phosphatidylinositol 3-kinase Catalytic Subunit, Chain A, domain 1"/>
    <property type="match status" value="1"/>
</dbReference>
<accession>A0A161WR29</accession>
<keyword evidence="7" id="KW-1185">Reference proteome</keyword>
<proteinExistence type="predicted"/>
<feature type="compositionally biased region" description="Basic and acidic residues" evidence="5">
    <location>
        <begin position="1"/>
        <end position="13"/>
    </location>
</feature>
<dbReference type="Pfam" id="PF22922">
    <property type="entry name" value="GAF_NLP"/>
    <property type="match status" value="1"/>
</dbReference>
<dbReference type="AlphaFoldDB" id="A0A161WR29"/>
<dbReference type="InterPro" id="IPR045012">
    <property type="entry name" value="NLP"/>
</dbReference>
<sequence>MADPFSSKERDVNWDSPRTEMNSTDGKTSYSSTEDPHSNFEDMMNFDTYAGWCTSPSTSDKMPESYSLLPLAKDCMISGPLSFTQDSFESFCVIDNDVRSLVRAGETMMFDQTDPEFDFPLDFDDKDDGHAINNSHFCQQNNTMEIKNCIIARPFPPPLEERMIKALSLFMESSGGGILAQLWVPVKDGDQLKLSTCEQPYLLDRMLAGYREISRRFTFPAEVEPGSSLGLPGRVYASKIPEWTSNVGYYSKKEYLRVQHALENEVRGLVAIPIFSGNPREMSCSAVLELVYLKEKANFDLEMENVCHALQAVDLRSTAPPRFSPRFLSNNHRAALAEITDVVRAVCHSYVLPLALTWIPCTYDNGGGEDIYSIRVRGDKTKSGEKCILCIEESACYVNERETQGFVHACAEHYLEEGQGIAGRALQSNHPFFSTDVREYDITDYPLVHHARKFGLNAAVAIRIRSTYTQNDDYIIEFFLPRTMTGNSELLLNNLSNTMQKICRSLRRVSEAELLEQSGALPGIKKGLVTKSPTGTFSSRSNQHELINSNITCGDQVHKSTHVGMETDGSAQQATSSKRVLEKKRSTAERNVSLAVLQQYFSGSLKDAAKSIGVCPTTLKRICRQHGISRWPSRKINKVNRSLKKIQTVLNSVEGVEGGLKIDPSTGNVVTSGSTFENFGDFGASKNFLFTNKSEPECYEMAENMSMARPSSCSNEKNDVKVEHESGANGNQVNSCALQNWKRENNSSIMFSEWLNNSDVADPIGKLINPGIGYGGGSDSSGSYFSKEDSKICGLNSGDMILEKYDSLLKCHSSSSIAVANEMYTGARVSSTRDDGASLAQVNQPTTSSMTDSSNASTTHGNSSSSPDIGEPKGSKTPICEANSRITIKATFKEDTIRFKFDPYLGCFQLYEEIAKRFKLQIGTFQLKYMDDEKEWVIMANESDLLECLEILDFMGTRNVKFQVCDVVFGMGSSSSSNFVTGGL</sequence>
<dbReference type="PROSITE" id="PS51519">
    <property type="entry name" value="RWP_RK"/>
    <property type="match status" value="1"/>
</dbReference>
<dbReference type="Proteomes" id="UP000077755">
    <property type="component" value="Chromosome 7"/>
</dbReference>
<dbReference type="GO" id="GO:0003677">
    <property type="term" value="F:DNA binding"/>
    <property type="evidence" value="ECO:0007669"/>
    <property type="project" value="UniProtKB-KW"/>
</dbReference>
<evidence type="ECO:0000256" key="5">
    <source>
        <dbReference type="SAM" id="MobiDB-lite"/>
    </source>
</evidence>
<evidence type="ECO:0000256" key="2">
    <source>
        <dbReference type="ARBA" id="ARBA00023125"/>
    </source>
</evidence>
<dbReference type="InterPro" id="IPR055081">
    <property type="entry name" value="NLP1-9_GAF"/>
</dbReference>
<keyword evidence="3" id="KW-0804">Transcription</keyword>
<evidence type="ECO:0000313" key="6">
    <source>
        <dbReference type="EMBL" id="WOH08001.1"/>
    </source>
</evidence>
<feature type="region of interest" description="Disordered" evidence="5">
    <location>
        <begin position="832"/>
        <end position="878"/>
    </location>
</feature>
<feature type="compositionally biased region" description="Polar residues" evidence="5">
    <location>
        <begin position="19"/>
        <end position="33"/>
    </location>
</feature>
<feature type="region of interest" description="Disordered" evidence="5">
    <location>
        <begin position="1"/>
        <end position="36"/>
    </location>
</feature>
<protein>
    <submittedName>
        <fullName evidence="6">Uncharacterized protein</fullName>
    </submittedName>
</protein>
<dbReference type="InterPro" id="IPR000270">
    <property type="entry name" value="PB1_dom"/>
</dbReference>
<keyword evidence="4" id="KW-0539">Nucleus</keyword>
<evidence type="ECO:0000256" key="1">
    <source>
        <dbReference type="ARBA" id="ARBA00023015"/>
    </source>
</evidence>
<dbReference type="OMA" id="HRMFAMW"/>
<name>A0A161WR29_DAUCS</name>
<dbReference type="InterPro" id="IPR053793">
    <property type="entry name" value="PB1-like"/>
</dbReference>
<evidence type="ECO:0000256" key="3">
    <source>
        <dbReference type="ARBA" id="ARBA00023163"/>
    </source>
</evidence>
<dbReference type="EMBL" id="CP093349">
    <property type="protein sequence ID" value="WOH08001.1"/>
    <property type="molecule type" value="Genomic_DNA"/>
</dbReference>